<evidence type="ECO:0000256" key="9">
    <source>
        <dbReference type="ARBA" id="ARBA00022989"/>
    </source>
</evidence>
<dbReference type="GO" id="GO:0009055">
    <property type="term" value="F:electron transfer activity"/>
    <property type="evidence" value="ECO:0007669"/>
    <property type="project" value="InterPro"/>
</dbReference>
<dbReference type="SUPFAM" id="SSF81342">
    <property type="entry name" value="Transmembrane di-heme cytochromes"/>
    <property type="match status" value="1"/>
</dbReference>
<keyword evidence="5" id="KW-0349">Heme</keyword>
<feature type="transmembrane region" description="Helical" evidence="13">
    <location>
        <begin position="90"/>
        <end position="114"/>
    </location>
</feature>
<evidence type="ECO:0000313" key="16">
    <source>
        <dbReference type="Proteomes" id="UP000016569"/>
    </source>
</evidence>
<evidence type="ECO:0000256" key="12">
    <source>
        <dbReference type="ARBA" id="ARBA00037975"/>
    </source>
</evidence>
<evidence type="ECO:0000256" key="5">
    <source>
        <dbReference type="ARBA" id="ARBA00022617"/>
    </source>
</evidence>
<comment type="subcellular location">
    <subcellularLocation>
        <location evidence="2">Cell membrane</location>
        <topology evidence="2">Multi-pass membrane protein</topology>
    </subcellularLocation>
</comment>
<feature type="transmembrane region" description="Helical" evidence="13">
    <location>
        <begin position="12"/>
        <end position="33"/>
    </location>
</feature>
<keyword evidence="8" id="KW-0249">Electron transport</keyword>
<dbReference type="GO" id="GO:0022904">
    <property type="term" value="P:respiratory electron transport chain"/>
    <property type="evidence" value="ECO:0007669"/>
    <property type="project" value="InterPro"/>
</dbReference>
<keyword evidence="6 13" id="KW-0812">Transmembrane</keyword>
<evidence type="ECO:0000256" key="6">
    <source>
        <dbReference type="ARBA" id="ARBA00022692"/>
    </source>
</evidence>
<evidence type="ECO:0000256" key="7">
    <source>
        <dbReference type="ARBA" id="ARBA00022723"/>
    </source>
</evidence>
<dbReference type="EMBL" id="BATC01000001">
    <property type="protein sequence ID" value="GAD57847.1"/>
    <property type="molecule type" value="Genomic_DNA"/>
</dbReference>
<feature type="transmembrane region" description="Helical" evidence="13">
    <location>
        <begin position="45"/>
        <end position="64"/>
    </location>
</feature>
<proteinExistence type="inferred from homology"/>
<dbReference type="GO" id="GO:0046872">
    <property type="term" value="F:metal ion binding"/>
    <property type="evidence" value="ECO:0007669"/>
    <property type="project" value="UniProtKB-KW"/>
</dbReference>
<gene>
    <name evidence="15" type="ORF">MBEBAB_0097</name>
</gene>
<keyword evidence="10" id="KW-0408">Iron</keyword>
<protein>
    <submittedName>
        <fullName evidence="15">Cytochrome B561</fullName>
    </submittedName>
</protein>
<dbReference type="RefSeq" id="WP_021695943.1">
    <property type="nucleotide sequence ID" value="NZ_BATC01000001.1"/>
</dbReference>
<comment type="caution">
    <text evidence="15">The sequence shown here is derived from an EMBL/GenBank/DDBJ whole genome shotgun (WGS) entry which is preliminary data.</text>
</comment>
<reference evidence="16" key="1">
    <citation type="journal article" date="2013" name="Genome Announc.">
        <title>Draft Genome Sequence of the Dimorphic Prosthecate Bacterium Brevundimonas abyssalis TAR-001T.</title>
        <authorList>
            <person name="Tsubouchi T."/>
            <person name="Nishi S."/>
            <person name="Usui K."/>
            <person name="Shimane Y."/>
            <person name="Takaki Y."/>
            <person name="Maruyama T."/>
            <person name="Hatada Y."/>
        </authorList>
    </citation>
    <scope>NUCLEOTIDE SEQUENCE [LARGE SCALE GENOMIC DNA]</scope>
    <source>
        <strain evidence="16">TAR-001</strain>
    </source>
</reference>
<evidence type="ECO:0000259" key="14">
    <source>
        <dbReference type="Pfam" id="PF01292"/>
    </source>
</evidence>
<comment type="cofactor">
    <cofactor evidence="1">
        <name>heme b</name>
        <dbReference type="ChEBI" id="CHEBI:60344"/>
    </cofactor>
</comment>
<keyword evidence="9 13" id="KW-1133">Transmembrane helix</keyword>
<keyword evidence="16" id="KW-1185">Reference proteome</keyword>
<keyword evidence="4" id="KW-1003">Cell membrane</keyword>
<dbReference type="AlphaFoldDB" id="A0A8E0KLE0"/>
<dbReference type="Proteomes" id="UP000016569">
    <property type="component" value="Unassembled WGS sequence"/>
</dbReference>
<dbReference type="InterPro" id="IPR011577">
    <property type="entry name" value="Cyt_b561_bac/Ni-Hgenase"/>
</dbReference>
<evidence type="ECO:0000256" key="8">
    <source>
        <dbReference type="ARBA" id="ARBA00022982"/>
    </source>
</evidence>
<sequence>MIQTRSRYSAVSMALHWVIAVLVIGQVLLISAADQEGPNAGLWMATHKANGMSILLLTLFRLGWRVKHPAIPLPEGTPRWQKLAARTTHILFYVVLLVMPLTGWLASSAAGRALEWYGLFNWPLLPVGGGRETAGLMMAIHEAVVKSLYILIALHVAGALKHYFIDKDNVLQRMLPFLRQRA</sequence>
<keyword evidence="11 13" id="KW-0472">Membrane</keyword>
<keyword evidence="7" id="KW-0479">Metal-binding</keyword>
<organism evidence="15 16">
    <name type="scientific">Brevundimonas abyssalis TAR-001</name>
    <dbReference type="NCBI Taxonomy" id="1391729"/>
    <lineage>
        <taxon>Bacteria</taxon>
        <taxon>Pseudomonadati</taxon>
        <taxon>Pseudomonadota</taxon>
        <taxon>Alphaproteobacteria</taxon>
        <taxon>Caulobacterales</taxon>
        <taxon>Caulobacteraceae</taxon>
        <taxon>Brevundimonas</taxon>
    </lineage>
</organism>
<comment type="similarity">
    <text evidence="12">Belongs to the cytochrome b561 family.</text>
</comment>
<evidence type="ECO:0000256" key="3">
    <source>
        <dbReference type="ARBA" id="ARBA00022448"/>
    </source>
</evidence>
<evidence type="ECO:0000256" key="1">
    <source>
        <dbReference type="ARBA" id="ARBA00001970"/>
    </source>
</evidence>
<dbReference type="GO" id="GO:0005886">
    <property type="term" value="C:plasma membrane"/>
    <property type="evidence" value="ECO:0007669"/>
    <property type="project" value="UniProtKB-SubCell"/>
</dbReference>
<dbReference type="InterPro" id="IPR052168">
    <property type="entry name" value="Cytochrome_b561_oxidase"/>
</dbReference>
<evidence type="ECO:0000256" key="4">
    <source>
        <dbReference type="ARBA" id="ARBA00022475"/>
    </source>
</evidence>
<evidence type="ECO:0000313" key="15">
    <source>
        <dbReference type="EMBL" id="GAD57847.1"/>
    </source>
</evidence>
<evidence type="ECO:0000256" key="13">
    <source>
        <dbReference type="SAM" id="Phobius"/>
    </source>
</evidence>
<dbReference type="GO" id="GO:0020037">
    <property type="term" value="F:heme binding"/>
    <property type="evidence" value="ECO:0007669"/>
    <property type="project" value="TreeGrafter"/>
</dbReference>
<dbReference type="PANTHER" id="PTHR30529">
    <property type="entry name" value="CYTOCHROME B561"/>
    <property type="match status" value="1"/>
</dbReference>
<name>A0A8E0KLE0_9CAUL</name>
<accession>A0A8E0KLE0</accession>
<feature type="domain" description="Cytochrome b561 bacterial/Ni-hydrogenase" evidence="14">
    <location>
        <begin position="7"/>
        <end position="176"/>
    </location>
</feature>
<evidence type="ECO:0000256" key="2">
    <source>
        <dbReference type="ARBA" id="ARBA00004651"/>
    </source>
</evidence>
<dbReference type="PANTHER" id="PTHR30529:SF1">
    <property type="entry name" value="CYTOCHROME B561 HOMOLOG 2"/>
    <property type="match status" value="1"/>
</dbReference>
<evidence type="ECO:0000256" key="11">
    <source>
        <dbReference type="ARBA" id="ARBA00023136"/>
    </source>
</evidence>
<dbReference type="InterPro" id="IPR016174">
    <property type="entry name" value="Di-haem_cyt_TM"/>
</dbReference>
<feature type="transmembrane region" description="Helical" evidence="13">
    <location>
        <begin position="134"/>
        <end position="157"/>
    </location>
</feature>
<keyword evidence="3" id="KW-0813">Transport</keyword>
<dbReference type="Pfam" id="PF01292">
    <property type="entry name" value="Ni_hydr_CYTB"/>
    <property type="match status" value="1"/>
</dbReference>
<dbReference type="OrthoDB" id="1247465at2"/>
<evidence type="ECO:0000256" key="10">
    <source>
        <dbReference type="ARBA" id="ARBA00023004"/>
    </source>
</evidence>